<protein>
    <submittedName>
        <fullName evidence="7">CoB--CoM heterodisulfide reductase iron-sulfur subunit A family protein</fullName>
    </submittedName>
</protein>
<dbReference type="Proteomes" id="UP000319296">
    <property type="component" value="Unassembled WGS sequence"/>
</dbReference>
<keyword evidence="2" id="KW-0479">Metal-binding</keyword>
<keyword evidence="3" id="KW-0560">Oxidoreductase</keyword>
<dbReference type="GO" id="GO:0046872">
    <property type="term" value="F:metal ion binding"/>
    <property type="evidence" value="ECO:0007669"/>
    <property type="project" value="UniProtKB-KW"/>
</dbReference>
<evidence type="ECO:0000313" key="8">
    <source>
        <dbReference type="Proteomes" id="UP000319296"/>
    </source>
</evidence>
<dbReference type="InterPro" id="IPR036188">
    <property type="entry name" value="FAD/NAD-bd_sf"/>
</dbReference>
<organism evidence="7 8">
    <name type="scientific">Candidatus Acididesulfobacter diazotrophicus</name>
    <dbReference type="NCBI Taxonomy" id="2597226"/>
    <lineage>
        <taxon>Bacteria</taxon>
        <taxon>Deltaproteobacteria</taxon>
        <taxon>Candidatus Acidulodesulfobacterales</taxon>
        <taxon>Candidatus Acididesulfobacter</taxon>
    </lineage>
</organism>
<dbReference type="InterPro" id="IPR039650">
    <property type="entry name" value="HdrA-like"/>
</dbReference>
<evidence type="ECO:0000313" key="7">
    <source>
        <dbReference type="EMBL" id="RZD18361.1"/>
    </source>
</evidence>
<keyword evidence="5" id="KW-0411">Iron-sulfur</keyword>
<accession>A0A519BM48</accession>
<dbReference type="PRINTS" id="PR00368">
    <property type="entry name" value="FADPNR"/>
</dbReference>
<dbReference type="PANTHER" id="PTHR43498">
    <property type="entry name" value="FERREDOXIN:COB-COM HETERODISULFIDE REDUCTASE SUBUNIT A"/>
    <property type="match status" value="1"/>
</dbReference>
<dbReference type="AlphaFoldDB" id="A0A519BM48"/>
<dbReference type="PRINTS" id="PR00411">
    <property type="entry name" value="PNDRDTASEI"/>
</dbReference>
<keyword evidence="4" id="KW-0408">Iron</keyword>
<evidence type="ECO:0000256" key="2">
    <source>
        <dbReference type="ARBA" id="ARBA00022723"/>
    </source>
</evidence>
<evidence type="ECO:0000256" key="4">
    <source>
        <dbReference type="ARBA" id="ARBA00023004"/>
    </source>
</evidence>
<evidence type="ECO:0000259" key="6">
    <source>
        <dbReference type="Pfam" id="PF07992"/>
    </source>
</evidence>
<sequence>MCQKNLFKYIILLTRRYFKVKTVLVIGGGVTGLKASYELAEMGYNVSLVEKEDYLGGQVAKHKYYKLAPDMRLAGEVIDPVIKSVENNSNIKVYKHSTITSLSGDAPEFKVKIKNSKGESEETFGAIVVATGFEHFDPTVKQEYGYSRFKDVVTNAEIEEMLNPNGPTKGELKRPSDGKIPKKVAIFQCVGSRDKQVGNPYCCRVGCVVSTKQAIEIKEKYPDTEVYVYYMDMRMFGRGWEELYGKAMEEYEVIFTRGRGAEVTLKNQQLSLRAEETIMDRPIQHSVDMIILAAGQAPGEGTIEAAKILGLKQNDYGYLAPKDDFLSPNESSRKGIFIAGADKGPLDIENCIVEGAAVAAKVASSLK</sequence>
<comment type="caution">
    <text evidence="7">The sequence shown here is derived from an EMBL/GenBank/DDBJ whole genome shotgun (WGS) entry which is preliminary data.</text>
</comment>
<dbReference type="SUPFAM" id="SSF51971">
    <property type="entry name" value="Nucleotide-binding domain"/>
    <property type="match status" value="1"/>
</dbReference>
<dbReference type="InterPro" id="IPR023753">
    <property type="entry name" value="FAD/NAD-binding_dom"/>
</dbReference>
<dbReference type="Gene3D" id="3.50.50.60">
    <property type="entry name" value="FAD/NAD(P)-binding domain"/>
    <property type="match status" value="1"/>
</dbReference>
<dbReference type="Pfam" id="PF07992">
    <property type="entry name" value="Pyr_redox_2"/>
    <property type="match status" value="1"/>
</dbReference>
<keyword evidence="1" id="KW-0004">4Fe-4S</keyword>
<evidence type="ECO:0000256" key="1">
    <source>
        <dbReference type="ARBA" id="ARBA00022485"/>
    </source>
</evidence>
<dbReference type="GO" id="GO:0051539">
    <property type="term" value="F:4 iron, 4 sulfur cluster binding"/>
    <property type="evidence" value="ECO:0007669"/>
    <property type="project" value="UniProtKB-KW"/>
</dbReference>
<dbReference type="GO" id="GO:0016491">
    <property type="term" value="F:oxidoreductase activity"/>
    <property type="evidence" value="ECO:0007669"/>
    <property type="project" value="UniProtKB-KW"/>
</dbReference>
<gene>
    <name evidence="7" type="ORF">EVG15_06365</name>
</gene>
<proteinExistence type="predicted"/>
<reference evidence="7 8" key="1">
    <citation type="journal article" date="2019" name="ISME J.">
        <title>Insights into ecological role of a new deltaproteobacterial order Candidatus Acidulodesulfobacterales by metagenomics and metatranscriptomics.</title>
        <authorList>
            <person name="Tan S."/>
            <person name="Liu J."/>
            <person name="Fang Y."/>
            <person name="Hedlund B.P."/>
            <person name="Lian Z.H."/>
            <person name="Huang L.Y."/>
            <person name="Li J.T."/>
            <person name="Huang L.N."/>
            <person name="Li W.J."/>
            <person name="Jiang H.C."/>
            <person name="Dong H.L."/>
            <person name="Shu W.S."/>
        </authorList>
    </citation>
    <scope>NUCLEOTIDE SEQUENCE [LARGE SCALE GENOMIC DNA]</scope>
    <source>
        <strain evidence="7">AP1</strain>
    </source>
</reference>
<feature type="domain" description="FAD/NAD(P)-binding" evidence="6">
    <location>
        <begin position="22"/>
        <end position="341"/>
    </location>
</feature>
<name>A0A519BM48_9DELT</name>
<evidence type="ECO:0000256" key="5">
    <source>
        <dbReference type="ARBA" id="ARBA00023014"/>
    </source>
</evidence>
<dbReference type="EMBL" id="SGBB01000010">
    <property type="protein sequence ID" value="RZD18361.1"/>
    <property type="molecule type" value="Genomic_DNA"/>
</dbReference>
<evidence type="ECO:0000256" key="3">
    <source>
        <dbReference type="ARBA" id="ARBA00023002"/>
    </source>
</evidence>
<dbReference type="PANTHER" id="PTHR43498:SF1">
    <property type="entry name" value="COB--COM HETERODISULFIDE REDUCTASE IRON-SULFUR SUBUNIT A"/>
    <property type="match status" value="1"/>
</dbReference>